<name>A0A371AY28_9FIRM</name>
<dbReference type="Gene3D" id="1.10.287.1080">
    <property type="entry name" value="MazG-like"/>
    <property type="match status" value="2"/>
</dbReference>
<comment type="caution">
    <text evidence="2">The sequence shown here is derived from an EMBL/GenBank/DDBJ whole genome shotgun (WGS) entry which is preliminary data.</text>
</comment>
<dbReference type="OrthoDB" id="9808939at2"/>
<dbReference type="InterPro" id="IPR048015">
    <property type="entry name" value="NTP-PPase_MazG-like_N"/>
</dbReference>
<dbReference type="GO" id="GO:0046047">
    <property type="term" value="P:TTP catabolic process"/>
    <property type="evidence" value="ECO:0007669"/>
    <property type="project" value="TreeGrafter"/>
</dbReference>
<dbReference type="PANTHER" id="PTHR30522">
    <property type="entry name" value="NUCLEOSIDE TRIPHOSPHATE PYROPHOSPHOHYDROLASE"/>
    <property type="match status" value="1"/>
</dbReference>
<dbReference type="GO" id="GO:0047429">
    <property type="term" value="F:nucleoside triphosphate diphosphatase activity"/>
    <property type="evidence" value="ECO:0007669"/>
    <property type="project" value="TreeGrafter"/>
</dbReference>
<evidence type="ECO:0000259" key="1">
    <source>
        <dbReference type="Pfam" id="PF03819"/>
    </source>
</evidence>
<dbReference type="CDD" id="cd11528">
    <property type="entry name" value="NTP-PPase_MazG_Nterm"/>
    <property type="match status" value="1"/>
</dbReference>
<gene>
    <name evidence="2" type="ORF">DWV06_03145</name>
</gene>
<keyword evidence="3" id="KW-1185">Reference proteome</keyword>
<dbReference type="PANTHER" id="PTHR30522:SF0">
    <property type="entry name" value="NUCLEOSIDE TRIPHOSPHATE PYROPHOSPHOHYDROLASE"/>
    <property type="match status" value="1"/>
</dbReference>
<organism evidence="2 3">
    <name type="scientific">Anaerosacchariphilus polymeriproducens</name>
    <dbReference type="NCBI Taxonomy" id="1812858"/>
    <lineage>
        <taxon>Bacteria</taxon>
        <taxon>Bacillati</taxon>
        <taxon>Bacillota</taxon>
        <taxon>Clostridia</taxon>
        <taxon>Lachnospirales</taxon>
        <taxon>Lachnospiraceae</taxon>
        <taxon>Anaerosacchariphilus</taxon>
    </lineage>
</organism>
<dbReference type="AlphaFoldDB" id="A0A371AY28"/>
<dbReference type="FunFam" id="1.10.287.1080:FF:000001">
    <property type="entry name" value="Nucleoside triphosphate pyrophosphohydrolase"/>
    <property type="match status" value="1"/>
</dbReference>
<dbReference type="GO" id="GO:0006203">
    <property type="term" value="P:dGTP catabolic process"/>
    <property type="evidence" value="ECO:0007669"/>
    <property type="project" value="TreeGrafter"/>
</dbReference>
<accession>A0A371AY28</accession>
<protein>
    <submittedName>
        <fullName evidence="2">MazG family protein</fullName>
    </submittedName>
</protein>
<dbReference type="InterPro" id="IPR011551">
    <property type="entry name" value="NTP_PyrPHydrolase_MazG"/>
</dbReference>
<evidence type="ECO:0000313" key="3">
    <source>
        <dbReference type="Proteomes" id="UP000255036"/>
    </source>
</evidence>
<evidence type="ECO:0000313" key="2">
    <source>
        <dbReference type="EMBL" id="RDU24484.1"/>
    </source>
</evidence>
<dbReference type="RefSeq" id="WP_115480717.1">
    <property type="nucleotide sequence ID" value="NZ_QRCT01000012.1"/>
</dbReference>
<dbReference type="NCBIfam" id="TIGR00444">
    <property type="entry name" value="mazG"/>
    <property type="match status" value="1"/>
</dbReference>
<feature type="domain" description="NTP pyrophosphohydrolase MazG-like" evidence="1">
    <location>
        <begin position="29"/>
        <end position="106"/>
    </location>
</feature>
<proteinExistence type="predicted"/>
<dbReference type="Pfam" id="PF03819">
    <property type="entry name" value="MazG"/>
    <property type="match status" value="1"/>
</dbReference>
<dbReference type="GO" id="GO:0046061">
    <property type="term" value="P:dATP catabolic process"/>
    <property type="evidence" value="ECO:0007669"/>
    <property type="project" value="TreeGrafter"/>
</dbReference>
<sequence length="227" mass="25988">MKKKYSFEEFQDIMKQLRSEDGCPWDRVQTHETLKPCIIEEAAEVNAAIRILQKTGDSENLCEELGDVLLQVVMHSQIAQDAGEFTLDDVISMVSEKMIRRHPHVFGQVIAESTDQVLNNWEEIKKQEKKEQSWITSELRDIPVEFPALVRGQKVLKKAAGTYKVNKALEESVNNIKEKAKVLKNSEEVEAAIGEILMEIANIAQLSKLNAEMILRDKIDDFIEKYE</sequence>
<dbReference type="Proteomes" id="UP000255036">
    <property type="component" value="Unassembled WGS sequence"/>
</dbReference>
<dbReference type="GO" id="GO:0046081">
    <property type="term" value="P:dUTP catabolic process"/>
    <property type="evidence" value="ECO:0007669"/>
    <property type="project" value="TreeGrafter"/>
</dbReference>
<dbReference type="SUPFAM" id="SSF101386">
    <property type="entry name" value="all-alpha NTP pyrophosphatases"/>
    <property type="match status" value="1"/>
</dbReference>
<dbReference type="EMBL" id="QRCT01000012">
    <property type="protein sequence ID" value="RDU24484.1"/>
    <property type="molecule type" value="Genomic_DNA"/>
</dbReference>
<dbReference type="InterPro" id="IPR004518">
    <property type="entry name" value="MazG-like_dom"/>
</dbReference>
<reference evidence="2 3" key="1">
    <citation type="submission" date="2018-07" db="EMBL/GenBank/DDBJ databases">
        <title>Anaerosacharophilus polymeroproducens gen. nov. sp. nov., an anaerobic bacterium isolated from salt field.</title>
        <authorList>
            <person name="Kim W."/>
            <person name="Yang S.-H."/>
            <person name="Oh J."/>
            <person name="Lee J.-H."/>
            <person name="Kwon K.K."/>
        </authorList>
    </citation>
    <scope>NUCLEOTIDE SEQUENCE [LARGE SCALE GENOMIC DNA]</scope>
    <source>
        <strain evidence="2 3">MCWD5</strain>
    </source>
</reference>
<dbReference type="GO" id="GO:0046052">
    <property type="term" value="P:UTP catabolic process"/>
    <property type="evidence" value="ECO:0007669"/>
    <property type="project" value="TreeGrafter"/>
</dbReference>
<dbReference type="GO" id="GO:0046076">
    <property type="term" value="P:dTTP catabolic process"/>
    <property type="evidence" value="ECO:0007669"/>
    <property type="project" value="TreeGrafter"/>
</dbReference>
<dbReference type="GO" id="GO:0006950">
    <property type="term" value="P:response to stress"/>
    <property type="evidence" value="ECO:0007669"/>
    <property type="project" value="UniProtKB-ARBA"/>
</dbReference>